<evidence type="ECO:0000256" key="2">
    <source>
        <dbReference type="ARBA" id="ARBA00004496"/>
    </source>
</evidence>
<dbReference type="PANTHER" id="PTHR43722">
    <property type="entry name" value="PROLINE IMINOPEPTIDASE"/>
    <property type="match status" value="1"/>
</dbReference>
<keyword evidence="7" id="KW-0963">Cytoplasm</keyword>
<evidence type="ECO:0000256" key="7">
    <source>
        <dbReference type="ARBA" id="ARBA00022490"/>
    </source>
</evidence>
<keyword evidence="14" id="KW-1185">Reference proteome</keyword>
<dbReference type="KEGG" id="lab:LA76x_3091"/>
<dbReference type="InterPro" id="IPR000073">
    <property type="entry name" value="AB_hydrolase_1"/>
</dbReference>
<comment type="subcellular location">
    <subcellularLocation>
        <location evidence="2">Cytoplasm</location>
    </subcellularLocation>
</comment>
<evidence type="ECO:0000256" key="10">
    <source>
        <dbReference type="ARBA" id="ARBA00029605"/>
    </source>
</evidence>
<evidence type="ECO:0000259" key="12">
    <source>
        <dbReference type="Pfam" id="PF00561"/>
    </source>
</evidence>
<evidence type="ECO:0000313" key="13">
    <source>
        <dbReference type="EMBL" id="ALN81219.1"/>
    </source>
</evidence>
<keyword evidence="11" id="KW-0732">Signal</keyword>
<evidence type="ECO:0000256" key="5">
    <source>
        <dbReference type="ARBA" id="ARBA00021843"/>
    </source>
</evidence>
<dbReference type="STRING" id="84531.LA76x_3091"/>
<dbReference type="Proteomes" id="UP000060787">
    <property type="component" value="Chromosome"/>
</dbReference>
<protein>
    <recommendedName>
        <fullName evidence="5">Proline iminopeptidase</fullName>
        <ecNumber evidence="4">3.4.11.5</ecNumber>
    </recommendedName>
    <alternativeName>
        <fullName evidence="10">Prolyl aminopeptidase</fullName>
    </alternativeName>
</protein>
<dbReference type="SUPFAM" id="SSF53474">
    <property type="entry name" value="alpha/beta-Hydrolases"/>
    <property type="match status" value="1"/>
</dbReference>
<evidence type="ECO:0000256" key="3">
    <source>
        <dbReference type="ARBA" id="ARBA00010088"/>
    </source>
</evidence>
<evidence type="ECO:0000256" key="1">
    <source>
        <dbReference type="ARBA" id="ARBA00001585"/>
    </source>
</evidence>
<proteinExistence type="inferred from homology"/>
<dbReference type="GO" id="GO:0006508">
    <property type="term" value="P:proteolysis"/>
    <property type="evidence" value="ECO:0007669"/>
    <property type="project" value="UniProtKB-KW"/>
</dbReference>
<evidence type="ECO:0000256" key="9">
    <source>
        <dbReference type="ARBA" id="ARBA00022801"/>
    </source>
</evidence>
<evidence type="ECO:0000256" key="6">
    <source>
        <dbReference type="ARBA" id="ARBA00022438"/>
    </source>
</evidence>
<dbReference type="eggNOG" id="COG2267">
    <property type="taxonomic scope" value="Bacteria"/>
</dbReference>
<reference evidence="13 14" key="1">
    <citation type="journal article" date="2015" name="BMC Genomics">
        <title>Comparative genomics and metabolic profiling of the genus Lysobacter.</title>
        <authorList>
            <person name="de Bruijn I."/>
            <person name="Cheng X."/>
            <person name="de Jager V."/>
            <person name="Exposito R.G."/>
            <person name="Watrous J."/>
            <person name="Patel N."/>
            <person name="Postma J."/>
            <person name="Dorrestein P.C."/>
            <person name="Kobayashi D."/>
            <person name="Raaijmakers J.M."/>
        </authorList>
    </citation>
    <scope>NUCLEOTIDE SEQUENCE [LARGE SCALE GENOMIC DNA]</scope>
    <source>
        <strain evidence="13 14">76</strain>
    </source>
</reference>
<dbReference type="Gene3D" id="3.40.50.1820">
    <property type="entry name" value="alpha/beta hydrolase"/>
    <property type="match status" value="1"/>
</dbReference>
<dbReference type="InterPro" id="IPR029058">
    <property type="entry name" value="AB_hydrolase_fold"/>
</dbReference>
<dbReference type="PATRIC" id="fig|84531.8.peg.3099"/>
<comment type="similarity">
    <text evidence="3">Belongs to the peptidase S33 family.</text>
</comment>
<organism evidence="13 14">
    <name type="scientific">Lysobacter antibioticus</name>
    <dbReference type="NCBI Taxonomy" id="84531"/>
    <lineage>
        <taxon>Bacteria</taxon>
        <taxon>Pseudomonadati</taxon>
        <taxon>Pseudomonadota</taxon>
        <taxon>Gammaproteobacteria</taxon>
        <taxon>Lysobacterales</taxon>
        <taxon>Lysobacteraceae</taxon>
        <taxon>Lysobacter</taxon>
    </lineage>
</organism>
<dbReference type="AlphaFoldDB" id="A0A0S2FCJ7"/>
<gene>
    <name evidence="13" type="ORF">LA76x_3091</name>
</gene>
<keyword evidence="6" id="KW-0031">Aminopeptidase</keyword>
<dbReference type="EC" id="3.4.11.5" evidence="4"/>
<keyword evidence="8" id="KW-0645">Protease</keyword>
<dbReference type="InterPro" id="IPR002410">
    <property type="entry name" value="Peptidase_S33"/>
</dbReference>
<accession>A0A0S2FCJ7</accession>
<dbReference type="PRINTS" id="PR00793">
    <property type="entry name" value="PROAMNOPTASE"/>
</dbReference>
<evidence type="ECO:0000256" key="4">
    <source>
        <dbReference type="ARBA" id="ARBA00012568"/>
    </source>
</evidence>
<dbReference type="EMBL" id="CP011129">
    <property type="protein sequence ID" value="ALN81219.1"/>
    <property type="molecule type" value="Genomic_DNA"/>
</dbReference>
<name>A0A0S2FCJ7_LYSAN</name>
<keyword evidence="9 13" id="KW-0378">Hydrolase</keyword>
<dbReference type="PANTHER" id="PTHR43722:SF1">
    <property type="entry name" value="PROLINE IMINOPEPTIDASE"/>
    <property type="match status" value="1"/>
</dbReference>
<dbReference type="GO" id="GO:0004177">
    <property type="term" value="F:aminopeptidase activity"/>
    <property type="evidence" value="ECO:0007669"/>
    <property type="project" value="UniProtKB-KW"/>
</dbReference>
<feature type="signal peptide" evidence="11">
    <location>
        <begin position="1"/>
        <end position="26"/>
    </location>
</feature>
<dbReference type="RefSeq" id="WP_057918325.1">
    <property type="nucleotide sequence ID" value="NZ_CP011129.1"/>
</dbReference>
<sequence>MRSDWQKRATSWIVAAALGLTAVTNAAAQQTAKPGSRAEATRLIADLRRIVTPEGVERAEKVKIGGIEQWVTIRGVDKRNPVLLMLHGGPGFVEMPFSWYFQRGWEDYFTVVQWDQRGAGKTYLLNDPAKLEPTMTRERMVEDTEEMVAWLRREFGKDKIFVLGHSWGSVLGLEFAQRRPQWLHAYIGMGQVTNSPESERRGLQFALDRAQRDGNAEALRELASIEGYAQPGKPPKIEDLYLQRKWLGHYGGAMRSLQGYDTVSAAVALAPEYSDAEIARIWEGNEFSEKRLLIEALQRDYSSVKRLDCPVILFNGRDDYNVSSELAAEWFGRLQAPSKQLVWFERSAHVMFTEEPGKTLVSLVRYARPFAERAGDVAPE</sequence>
<dbReference type="GO" id="GO:0005737">
    <property type="term" value="C:cytoplasm"/>
    <property type="evidence" value="ECO:0007669"/>
    <property type="project" value="UniProtKB-SubCell"/>
</dbReference>
<evidence type="ECO:0000313" key="14">
    <source>
        <dbReference type="Proteomes" id="UP000060787"/>
    </source>
</evidence>
<feature type="domain" description="AB hydrolase-1" evidence="12">
    <location>
        <begin position="81"/>
        <end position="201"/>
    </location>
</feature>
<dbReference type="Pfam" id="PF00561">
    <property type="entry name" value="Abhydrolase_1"/>
    <property type="match status" value="1"/>
</dbReference>
<evidence type="ECO:0000256" key="8">
    <source>
        <dbReference type="ARBA" id="ARBA00022670"/>
    </source>
</evidence>
<feature type="chain" id="PRO_5006597457" description="Proline iminopeptidase" evidence="11">
    <location>
        <begin position="27"/>
        <end position="380"/>
    </location>
</feature>
<evidence type="ECO:0000256" key="11">
    <source>
        <dbReference type="SAM" id="SignalP"/>
    </source>
</evidence>
<dbReference type="InterPro" id="IPR005944">
    <property type="entry name" value="Pro_iminopeptidase"/>
</dbReference>
<comment type="catalytic activity">
    <reaction evidence="1">
        <text>Release of N-terminal proline from a peptide.</text>
        <dbReference type="EC" id="3.4.11.5"/>
    </reaction>
</comment>